<organism evidence="1 2">
    <name type="scientific">Lithocarpus litseifolius</name>
    <dbReference type="NCBI Taxonomy" id="425828"/>
    <lineage>
        <taxon>Eukaryota</taxon>
        <taxon>Viridiplantae</taxon>
        <taxon>Streptophyta</taxon>
        <taxon>Embryophyta</taxon>
        <taxon>Tracheophyta</taxon>
        <taxon>Spermatophyta</taxon>
        <taxon>Magnoliopsida</taxon>
        <taxon>eudicotyledons</taxon>
        <taxon>Gunneridae</taxon>
        <taxon>Pentapetalae</taxon>
        <taxon>rosids</taxon>
        <taxon>fabids</taxon>
        <taxon>Fagales</taxon>
        <taxon>Fagaceae</taxon>
        <taxon>Lithocarpus</taxon>
    </lineage>
</organism>
<gene>
    <name evidence="1" type="ORF">SO802_012468</name>
</gene>
<protein>
    <submittedName>
        <fullName evidence="1">Uncharacterized protein</fullName>
    </submittedName>
</protein>
<name>A0AAW2D500_9ROSI</name>
<comment type="caution">
    <text evidence="1">The sequence shown here is derived from an EMBL/GenBank/DDBJ whole genome shotgun (WGS) entry which is preliminary data.</text>
</comment>
<reference evidence="1 2" key="1">
    <citation type="submission" date="2024-01" db="EMBL/GenBank/DDBJ databases">
        <title>A telomere-to-telomere, gap-free genome of sweet tea (Lithocarpus litseifolius).</title>
        <authorList>
            <person name="Zhou J."/>
        </authorList>
    </citation>
    <scope>NUCLEOTIDE SEQUENCE [LARGE SCALE GENOMIC DNA]</scope>
    <source>
        <strain evidence="1">Zhou-2022a</strain>
        <tissue evidence="1">Leaf</tissue>
    </source>
</reference>
<accession>A0AAW2D500</accession>
<dbReference type="EMBL" id="JAZDWU010000004">
    <property type="protein sequence ID" value="KAL0004907.1"/>
    <property type="molecule type" value="Genomic_DNA"/>
</dbReference>
<dbReference type="AlphaFoldDB" id="A0AAW2D500"/>
<proteinExistence type="predicted"/>
<dbReference type="Proteomes" id="UP001459277">
    <property type="component" value="Unassembled WGS sequence"/>
</dbReference>
<sequence>MFSHLKCLWQSLKVQEKNKRRLIRVEVTHQEETFQEEVSQEEVSQEEMAAPIDDMIAQKIYKAIEGQGEVLKKMGGCLSKLEESKLKKPVHIEIHEEEESEEWDERDKGDYEINKQFEKFIMDTVAMKEKMDKMQITFRKAQENG</sequence>
<keyword evidence="2" id="KW-1185">Reference proteome</keyword>
<evidence type="ECO:0000313" key="2">
    <source>
        <dbReference type="Proteomes" id="UP001459277"/>
    </source>
</evidence>
<evidence type="ECO:0000313" key="1">
    <source>
        <dbReference type="EMBL" id="KAL0004907.1"/>
    </source>
</evidence>